<keyword evidence="6" id="KW-1015">Disulfide bond</keyword>
<evidence type="ECO:0000256" key="6">
    <source>
        <dbReference type="ARBA" id="ARBA00023157"/>
    </source>
</evidence>
<feature type="domain" description="Kazal-like" evidence="9">
    <location>
        <begin position="21"/>
        <end position="74"/>
    </location>
</feature>
<dbReference type="STRING" id="38772.ENSGAGP00000002447"/>
<comment type="subcellular location">
    <subcellularLocation>
        <location evidence="1">Secreted</location>
    </subcellularLocation>
</comment>
<keyword evidence="7" id="KW-0325">Glycoprotein</keyword>
<dbReference type="Gene3D" id="3.30.60.30">
    <property type="match status" value="1"/>
</dbReference>
<dbReference type="Proteomes" id="UP000291020">
    <property type="component" value="Unassembled WGS sequence"/>
</dbReference>
<evidence type="ECO:0000256" key="7">
    <source>
        <dbReference type="ARBA" id="ARBA00023180"/>
    </source>
</evidence>
<dbReference type="Pfam" id="PF00050">
    <property type="entry name" value="Kazal_1"/>
    <property type="match status" value="1"/>
</dbReference>
<reference evidence="11" key="1">
    <citation type="journal article" date="2017" name="PLoS ONE">
        <title>The Agassiz's desert tortoise genome provides a resource for the conservation of a threatened species.</title>
        <authorList>
            <person name="Tollis M."/>
            <person name="DeNardo D.F."/>
            <person name="Cornelius J.A."/>
            <person name="Dolby G.A."/>
            <person name="Edwards T."/>
            <person name="Henen B.T."/>
            <person name="Karl A.E."/>
            <person name="Murphy R.W."/>
            <person name="Kusumi K."/>
        </authorList>
    </citation>
    <scope>NUCLEOTIDE SEQUENCE [LARGE SCALE GENOMIC DNA]</scope>
</reference>
<dbReference type="PANTHER" id="PTHR47499:SF1">
    <property type="entry name" value="SERINE PROTEASE INHIBITOR KAZAL-TYPE 7"/>
    <property type="match status" value="1"/>
</dbReference>
<keyword evidence="3" id="KW-0646">Protease inhibitor</keyword>
<keyword evidence="8" id="KW-0732">Signal</keyword>
<feature type="chain" id="PRO_5019485999" description="Kazal-like domain-containing protein" evidence="8">
    <location>
        <begin position="26"/>
        <end position="74"/>
    </location>
</feature>
<sequence length="74" mass="8506">FQLFSRVSMVLIYLWALQGPHVTQRMYQKPPSVCTKDPHPVCGTDNKTYANKCFFCKAAWEKLGSLCFKQEGEC</sequence>
<name>A0A452GL06_9SAUR</name>
<reference evidence="10" key="2">
    <citation type="submission" date="2025-08" db="UniProtKB">
        <authorList>
            <consortium name="Ensembl"/>
        </authorList>
    </citation>
    <scope>IDENTIFICATION</scope>
</reference>
<protein>
    <recommendedName>
        <fullName evidence="9">Kazal-like domain-containing protein</fullName>
    </recommendedName>
</protein>
<dbReference type="PROSITE" id="PS00282">
    <property type="entry name" value="KAZAL_1"/>
    <property type="match status" value="1"/>
</dbReference>
<dbReference type="FunFam" id="3.30.60.30:FF:000037">
    <property type="entry name" value="Ovomucoid"/>
    <property type="match status" value="1"/>
</dbReference>
<evidence type="ECO:0000256" key="3">
    <source>
        <dbReference type="ARBA" id="ARBA00022690"/>
    </source>
</evidence>
<dbReference type="InterPro" id="IPR050159">
    <property type="entry name" value="Kazal-type_SerProtInhib"/>
</dbReference>
<feature type="signal peptide" evidence="8">
    <location>
        <begin position="1"/>
        <end position="25"/>
    </location>
</feature>
<dbReference type="SMART" id="SM00280">
    <property type="entry name" value="KAZAL"/>
    <property type="match status" value="1"/>
</dbReference>
<dbReference type="PROSITE" id="PS51465">
    <property type="entry name" value="KAZAL_2"/>
    <property type="match status" value="1"/>
</dbReference>
<evidence type="ECO:0000256" key="8">
    <source>
        <dbReference type="SAM" id="SignalP"/>
    </source>
</evidence>
<dbReference type="AlphaFoldDB" id="A0A452GL06"/>
<reference evidence="10" key="3">
    <citation type="submission" date="2025-09" db="UniProtKB">
        <authorList>
            <consortium name="Ensembl"/>
        </authorList>
    </citation>
    <scope>IDENTIFICATION</scope>
</reference>
<dbReference type="SUPFAM" id="SSF100895">
    <property type="entry name" value="Kazal-type serine protease inhibitors"/>
    <property type="match status" value="1"/>
</dbReference>
<evidence type="ECO:0000256" key="5">
    <source>
        <dbReference type="ARBA" id="ARBA00022900"/>
    </source>
</evidence>
<dbReference type="PANTHER" id="PTHR47499">
    <property type="entry name" value="SERINE PROTEASE INHIBITOR KAZAL-TYPE 7 SPINK7"/>
    <property type="match status" value="1"/>
</dbReference>
<dbReference type="InterPro" id="IPR036058">
    <property type="entry name" value="Kazal_dom_sf"/>
</dbReference>
<accession>A0A452GL06</accession>
<dbReference type="InterPro" id="IPR002350">
    <property type="entry name" value="Kazal_dom"/>
</dbReference>
<dbReference type="CDD" id="cd00104">
    <property type="entry name" value="KAZAL_FS"/>
    <property type="match status" value="1"/>
</dbReference>
<evidence type="ECO:0000256" key="1">
    <source>
        <dbReference type="ARBA" id="ARBA00004613"/>
    </source>
</evidence>
<keyword evidence="2" id="KW-0964">Secreted</keyword>
<proteinExistence type="predicted"/>
<keyword evidence="5" id="KW-0722">Serine protease inhibitor</keyword>
<evidence type="ECO:0000259" key="9">
    <source>
        <dbReference type="PROSITE" id="PS51465"/>
    </source>
</evidence>
<keyword evidence="11" id="KW-1185">Reference proteome</keyword>
<evidence type="ECO:0000256" key="4">
    <source>
        <dbReference type="ARBA" id="ARBA00022737"/>
    </source>
</evidence>
<evidence type="ECO:0000256" key="2">
    <source>
        <dbReference type="ARBA" id="ARBA00022525"/>
    </source>
</evidence>
<dbReference type="GO" id="GO:0005576">
    <property type="term" value="C:extracellular region"/>
    <property type="evidence" value="ECO:0007669"/>
    <property type="project" value="UniProtKB-SubCell"/>
</dbReference>
<evidence type="ECO:0000313" key="11">
    <source>
        <dbReference type="Proteomes" id="UP000291020"/>
    </source>
</evidence>
<keyword evidence="4" id="KW-0677">Repeat</keyword>
<organism evidence="10 11">
    <name type="scientific">Gopherus agassizii</name>
    <name type="common">Agassiz's desert tortoise</name>
    <dbReference type="NCBI Taxonomy" id="38772"/>
    <lineage>
        <taxon>Eukaryota</taxon>
        <taxon>Metazoa</taxon>
        <taxon>Chordata</taxon>
        <taxon>Craniata</taxon>
        <taxon>Vertebrata</taxon>
        <taxon>Euteleostomi</taxon>
        <taxon>Archelosauria</taxon>
        <taxon>Testudinata</taxon>
        <taxon>Testudines</taxon>
        <taxon>Cryptodira</taxon>
        <taxon>Durocryptodira</taxon>
        <taxon>Testudinoidea</taxon>
        <taxon>Testudinidae</taxon>
        <taxon>Gopherus</taxon>
    </lineage>
</organism>
<evidence type="ECO:0000313" key="10">
    <source>
        <dbReference type="Ensembl" id="ENSGAGP00000002447.1"/>
    </source>
</evidence>
<dbReference type="Ensembl" id="ENSGAGT00000002804.1">
    <property type="protein sequence ID" value="ENSGAGP00000002447.1"/>
    <property type="gene ID" value="ENSGAGG00000001981.1"/>
</dbReference>
<dbReference type="GO" id="GO:0004867">
    <property type="term" value="F:serine-type endopeptidase inhibitor activity"/>
    <property type="evidence" value="ECO:0007669"/>
    <property type="project" value="UniProtKB-KW"/>
</dbReference>